<proteinExistence type="predicted"/>
<protein>
    <submittedName>
        <fullName evidence="1">(spotted green pufferfish) hypothetical protein</fullName>
    </submittedName>
</protein>
<comment type="caution">
    <text evidence="1">The sequence shown here is derived from an EMBL/GenBank/DDBJ whole genome shotgun (WGS) entry which is preliminary data.</text>
</comment>
<dbReference type="EMBL" id="CAAE01002078">
    <property type="protein sequence ID" value="CAF87289.1"/>
    <property type="molecule type" value="Genomic_DNA"/>
</dbReference>
<dbReference type="AlphaFoldDB" id="Q4TIJ3"/>
<name>Q4TIJ3_TETNG</name>
<organism evidence="1">
    <name type="scientific">Tetraodon nigroviridis</name>
    <name type="common">Spotted green pufferfish</name>
    <name type="synonym">Chelonodon nigroviridis</name>
    <dbReference type="NCBI Taxonomy" id="99883"/>
    <lineage>
        <taxon>Eukaryota</taxon>
        <taxon>Metazoa</taxon>
        <taxon>Chordata</taxon>
        <taxon>Craniata</taxon>
        <taxon>Vertebrata</taxon>
        <taxon>Euteleostomi</taxon>
        <taxon>Actinopterygii</taxon>
        <taxon>Neopterygii</taxon>
        <taxon>Teleostei</taxon>
        <taxon>Neoteleostei</taxon>
        <taxon>Acanthomorphata</taxon>
        <taxon>Eupercaria</taxon>
        <taxon>Tetraodontiformes</taxon>
        <taxon>Tetradontoidea</taxon>
        <taxon>Tetraodontidae</taxon>
        <taxon>Tetraodon</taxon>
    </lineage>
</organism>
<feature type="non-terminal residue" evidence="1">
    <location>
        <position position="1"/>
    </location>
</feature>
<sequence>GYPGFQTTTYTSRSYTGIAPGYTYQFPG</sequence>
<dbReference type="HOGENOM" id="CLU_012062_3_0_1"/>
<gene>
    <name evidence="1" type="ORF">GSTENG00038259001</name>
</gene>
<accession>Q4TIJ3</accession>
<dbReference type="KEGG" id="tng:GSTEN00038259G001"/>
<reference evidence="1" key="1">
    <citation type="journal article" date="2004" name="Nature">
        <title>Genome duplication in the teleost fish Tetraodon nigroviridis reveals the early vertebrate proto-karyotype.</title>
        <authorList>
            <person name="Jaillon O."/>
            <person name="Aury J.-M."/>
            <person name="Brunet F."/>
            <person name="Petit J.-L."/>
            <person name="Stange-Thomann N."/>
            <person name="Mauceli E."/>
            <person name="Bouneau L."/>
            <person name="Fischer C."/>
            <person name="Ozouf-Costaz C."/>
            <person name="Bernot A."/>
            <person name="Nicaud S."/>
            <person name="Jaffe D."/>
            <person name="Fisher S."/>
            <person name="Lutfalla G."/>
            <person name="Dossat C."/>
            <person name="Segurens B."/>
            <person name="Dasilva C."/>
            <person name="Salanoubat M."/>
            <person name="Levy M."/>
            <person name="Boudet N."/>
            <person name="Castellano S."/>
            <person name="Anthouard V."/>
            <person name="Jubin C."/>
            <person name="Castelli V."/>
            <person name="Katinka M."/>
            <person name="Vacherie B."/>
            <person name="Biemont C."/>
            <person name="Skalli Z."/>
            <person name="Cattolico L."/>
            <person name="Poulain J."/>
            <person name="De Berardinis V."/>
            <person name="Cruaud C."/>
            <person name="Duprat S."/>
            <person name="Brottier P."/>
            <person name="Coutanceau J.-P."/>
            <person name="Gouzy J."/>
            <person name="Parra G."/>
            <person name="Lardier G."/>
            <person name="Chapple C."/>
            <person name="McKernan K.J."/>
            <person name="McEwan P."/>
            <person name="Bosak S."/>
            <person name="Kellis M."/>
            <person name="Volff J.-N."/>
            <person name="Guigo R."/>
            <person name="Zody M.C."/>
            <person name="Mesirov J."/>
            <person name="Lindblad-Toh K."/>
            <person name="Birren B."/>
            <person name="Nusbaum C."/>
            <person name="Kahn D."/>
            <person name="Robinson-Rechavi M."/>
            <person name="Laudet V."/>
            <person name="Schachter V."/>
            <person name="Quetier F."/>
            <person name="Saurin W."/>
            <person name="Scarpelli C."/>
            <person name="Wincker P."/>
            <person name="Lander E.S."/>
            <person name="Weissenbach J."/>
            <person name="Roest Crollius H."/>
        </authorList>
    </citation>
    <scope>NUCLEOTIDE SEQUENCE [LARGE SCALE GENOMIC DNA]</scope>
</reference>
<evidence type="ECO:0000313" key="1">
    <source>
        <dbReference type="EMBL" id="CAF87289.1"/>
    </source>
</evidence>
<reference evidence="1" key="2">
    <citation type="submission" date="2004-02" db="EMBL/GenBank/DDBJ databases">
        <authorList>
            <consortium name="Genoscope"/>
            <consortium name="Whitehead Institute Centre for Genome Research"/>
        </authorList>
    </citation>
    <scope>NUCLEOTIDE SEQUENCE</scope>
</reference>
<feature type="non-terminal residue" evidence="1">
    <location>
        <position position="28"/>
    </location>
</feature>